<feature type="region of interest" description="Disordered" evidence="1">
    <location>
        <begin position="106"/>
        <end position="131"/>
    </location>
</feature>
<feature type="compositionally biased region" description="Basic and acidic residues" evidence="1">
    <location>
        <begin position="106"/>
        <end position="117"/>
    </location>
</feature>
<dbReference type="PRINTS" id="PR01183">
    <property type="entry name" value="RIBORDTASEM1"/>
</dbReference>
<protein>
    <submittedName>
        <fullName evidence="3">Ribonucleoside-diphosphate reductase</fullName>
    </submittedName>
</protein>
<dbReference type="Pfam" id="PF02867">
    <property type="entry name" value="Ribonuc_red_lgC"/>
    <property type="match status" value="1"/>
</dbReference>
<sequence length="131" mass="14729">MGDDNEVKFDYAKLNEVVQSVTISMNKVIDNHLYILEQARASDMKNRPIGIGVQGLSEVTKLRETDEQQEIAIAGDANEERLSDVEQRLDVEVMRTAGRVEILRSQRVCGDHPRSTEKSNNNGGYEQLPGR</sequence>
<organism evidence="3 4">
    <name type="scientific">Phytophthora nicotianae</name>
    <name type="common">Potato buckeye rot agent</name>
    <name type="synonym">Phytophthora parasitica</name>
    <dbReference type="NCBI Taxonomy" id="4792"/>
    <lineage>
        <taxon>Eukaryota</taxon>
        <taxon>Sar</taxon>
        <taxon>Stramenopiles</taxon>
        <taxon>Oomycota</taxon>
        <taxon>Peronosporomycetes</taxon>
        <taxon>Peronosporales</taxon>
        <taxon>Peronosporaceae</taxon>
        <taxon>Phytophthora</taxon>
    </lineage>
</organism>
<dbReference type="InterPro" id="IPR000788">
    <property type="entry name" value="RNR_lg_C"/>
</dbReference>
<dbReference type="AlphaFoldDB" id="A0A0W8CCP2"/>
<dbReference type="EMBL" id="LNFO01003966">
    <property type="protein sequence ID" value="KUF81828.1"/>
    <property type="molecule type" value="Genomic_DNA"/>
</dbReference>
<dbReference type="STRING" id="4790.A0A0W8CCP2"/>
<name>A0A0W8CCP2_PHYNI</name>
<reference evidence="3 4" key="1">
    <citation type="submission" date="2015-11" db="EMBL/GenBank/DDBJ databases">
        <title>Genomes and virulence difference between two physiological races of Phytophthora nicotianae.</title>
        <authorList>
            <person name="Liu H."/>
            <person name="Ma X."/>
            <person name="Yu H."/>
            <person name="Fang D."/>
            <person name="Li Y."/>
            <person name="Wang X."/>
            <person name="Wang W."/>
            <person name="Dong Y."/>
            <person name="Xiao B."/>
        </authorList>
    </citation>
    <scope>NUCLEOTIDE SEQUENCE [LARGE SCALE GENOMIC DNA]</scope>
    <source>
        <strain evidence="4">race 0</strain>
    </source>
</reference>
<feature type="domain" description="Ribonucleotide reductase large subunit C-terminal" evidence="2">
    <location>
        <begin position="6"/>
        <end position="59"/>
    </location>
</feature>
<evidence type="ECO:0000256" key="1">
    <source>
        <dbReference type="SAM" id="MobiDB-lite"/>
    </source>
</evidence>
<evidence type="ECO:0000313" key="3">
    <source>
        <dbReference type="EMBL" id="KUF81828.1"/>
    </source>
</evidence>
<proteinExistence type="predicted"/>
<dbReference type="Gene3D" id="3.20.70.20">
    <property type="match status" value="1"/>
</dbReference>
<dbReference type="SUPFAM" id="SSF51998">
    <property type="entry name" value="PFL-like glycyl radical enzymes"/>
    <property type="match status" value="1"/>
</dbReference>
<gene>
    <name evidence="3" type="ORF">AM587_10004645</name>
</gene>
<accession>A0A0W8CCP2</accession>
<evidence type="ECO:0000313" key="4">
    <source>
        <dbReference type="Proteomes" id="UP000052943"/>
    </source>
</evidence>
<evidence type="ECO:0000259" key="2">
    <source>
        <dbReference type="Pfam" id="PF02867"/>
    </source>
</evidence>
<comment type="caution">
    <text evidence="3">The sequence shown here is derived from an EMBL/GenBank/DDBJ whole genome shotgun (WGS) entry which is preliminary data.</text>
</comment>
<dbReference type="Proteomes" id="UP000052943">
    <property type="component" value="Unassembled WGS sequence"/>
</dbReference>